<evidence type="ECO:0000256" key="1">
    <source>
        <dbReference type="SAM" id="MobiDB-lite"/>
    </source>
</evidence>
<feature type="compositionally biased region" description="Basic and acidic residues" evidence="1">
    <location>
        <begin position="84"/>
        <end position="95"/>
    </location>
</feature>
<feature type="region of interest" description="Disordered" evidence="1">
    <location>
        <begin position="34"/>
        <end position="95"/>
    </location>
</feature>
<evidence type="ECO:0000313" key="2">
    <source>
        <dbReference type="EMBL" id="PPS11493.1"/>
    </source>
</evidence>
<protein>
    <submittedName>
        <fullName evidence="2">Uncharacterized protein</fullName>
    </submittedName>
</protein>
<organism evidence="2 3">
    <name type="scientific">Gossypium barbadense</name>
    <name type="common">Sea Island cotton</name>
    <name type="synonym">Hibiscus barbadensis</name>
    <dbReference type="NCBI Taxonomy" id="3634"/>
    <lineage>
        <taxon>Eukaryota</taxon>
        <taxon>Viridiplantae</taxon>
        <taxon>Streptophyta</taxon>
        <taxon>Embryophyta</taxon>
        <taxon>Tracheophyta</taxon>
        <taxon>Spermatophyta</taxon>
        <taxon>Magnoliopsida</taxon>
        <taxon>eudicotyledons</taxon>
        <taxon>Gunneridae</taxon>
        <taxon>Pentapetalae</taxon>
        <taxon>rosids</taxon>
        <taxon>malvids</taxon>
        <taxon>Malvales</taxon>
        <taxon>Malvaceae</taxon>
        <taxon>Malvoideae</taxon>
        <taxon>Gossypium</taxon>
    </lineage>
</organism>
<feature type="compositionally biased region" description="Basic and acidic residues" evidence="1">
    <location>
        <begin position="34"/>
        <end position="76"/>
    </location>
</feature>
<reference evidence="2 3" key="1">
    <citation type="submission" date="2015-01" db="EMBL/GenBank/DDBJ databases">
        <title>Genome of allotetraploid Gossypium barbadense reveals genomic plasticity and fiber elongation in cotton evolution.</title>
        <authorList>
            <person name="Chen X."/>
            <person name="Liu X."/>
            <person name="Zhao B."/>
            <person name="Zheng H."/>
            <person name="Hu Y."/>
            <person name="Lu G."/>
            <person name="Yang C."/>
            <person name="Chen J."/>
            <person name="Shan C."/>
            <person name="Zhang L."/>
            <person name="Zhou Y."/>
            <person name="Wang L."/>
            <person name="Guo W."/>
            <person name="Bai Y."/>
            <person name="Ruan J."/>
            <person name="Shangguan X."/>
            <person name="Mao Y."/>
            <person name="Jiang J."/>
            <person name="Zhu Y."/>
            <person name="Lei J."/>
            <person name="Kang H."/>
            <person name="Chen S."/>
            <person name="He X."/>
            <person name="Wang R."/>
            <person name="Wang Y."/>
            <person name="Chen J."/>
            <person name="Wang L."/>
            <person name="Yu S."/>
            <person name="Wang B."/>
            <person name="Wei J."/>
            <person name="Song S."/>
            <person name="Lu X."/>
            <person name="Gao Z."/>
            <person name="Gu W."/>
            <person name="Deng X."/>
            <person name="Ma D."/>
            <person name="Wang S."/>
            <person name="Liang W."/>
            <person name="Fang L."/>
            <person name="Cai C."/>
            <person name="Zhu X."/>
            <person name="Zhou B."/>
            <person name="Zhang Y."/>
            <person name="Chen Z."/>
            <person name="Xu S."/>
            <person name="Zhu R."/>
            <person name="Wang S."/>
            <person name="Zhang T."/>
            <person name="Zhao G."/>
        </authorList>
    </citation>
    <scope>NUCLEOTIDE SEQUENCE [LARGE SCALE GENOMIC DNA]</scope>
    <source>
        <strain evidence="3">cv. Xinhai21</strain>
        <tissue evidence="2">Leaf</tissue>
    </source>
</reference>
<gene>
    <name evidence="2" type="ORF">GOBAR_AA09148</name>
</gene>
<dbReference type="AlphaFoldDB" id="A0A2P5Y7B0"/>
<name>A0A2P5Y7B0_GOSBA</name>
<accession>A0A2P5Y7B0</accession>
<proteinExistence type="predicted"/>
<dbReference type="EMBL" id="KZ663582">
    <property type="protein sequence ID" value="PPS11493.1"/>
    <property type="molecule type" value="Genomic_DNA"/>
</dbReference>
<dbReference type="Proteomes" id="UP000239757">
    <property type="component" value="Unassembled WGS sequence"/>
</dbReference>
<evidence type="ECO:0000313" key="3">
    <source>
        <dbReference type="Proteomes" id="UP000239757"/>
    </source>
</evidence>
<sequence>MTGPVRNKTISSTRNKVLKQKEWSVRLNSLRNETKSAHERNFGGELYMKEGGAKDDARGGFRDTMKGRGELHLKEEGAEDDDEGCKGKGRGKEER</sequence>